<keyword evidence="3" id="KW-1185">Reference proteome</keyword>
<gene>
    <name evidence="2" type="ORF">GRI97_08575</name>
</gene>
<keyword evidence="1" id="KW-0812">Transmembrane</keyword>
<organism evidence="2 3">
    <name type="scientific">Croceibacterium xixiisoli</name>
    <dbReference type="NCBI Taxonomy" id="1476466"/>
    <lineage>
        <taxon>Bacteria</taxon>
        <taxon>Pseudomonadati</taxon>
        <taxon>Pseudomonadota</taxon>
        <taxon>Alphaproteobacteria</taxon>
        <taxon>Sphingomonadales</taxon>
        <taxon>Erythrobacteraceae</taxon>
        <taxon>Croceibacterium</taxon>
    </lineage>
</organism>
<feature type="transmembrane region" description="Helical" evidence="1">
    <location>
        <begin position="12"/>
        <end position="32"/>
    </location>
</feature>
<keyword evidence="1" id="KW-1133">Transmembrane helix</keyword>
<feature type="transmembrane region" description="Helical" evidence="1">
    <location>
        <begin position="144"/>
        <end position="163"/>
    </location>
</feature>
<name>A0A6I4TV03_9SPHN</name>
<dbReference type="EMBL" id="WTYJ01000001">
    <property type="protein sequence ID" value="MXO99040.1"/>
    <property type="molecule type" value="Genomic_DNA"/>
</dbReference>
<dbReference type="OrthoDB" id="8232804at2"/>
<dbReference type="Proteomes" id="UP000469430">
    <property type="component" value="Unassembled WGS sequence"/>
</dbReference>
<sequence length="280" mass="29936">MNGLNPFEWTGPAFLVLYVVALIIAFGGSVLLSRWLRQDGHRGAAINDDDMAVLTGGRDRLAQTITARLYACGAVRIDRSGIHLPLDWGRHGSAVPNRAALHRDEQDFATWPDLLRATVPFAERVERRLADSGLMMNKADAQGFALQAAFPLMLLIICAILRYAEGVQWDRPTGFLVIFVVTTIVIAIVRVTGYDQRTRAGRDVAMDAQQRGARLKRAPNHDELSTAVSLFGMAVLVGTPFSMLNDFRSAGNSGDGSGATNTDADGDGCGSSGCGGCGGG</sequence>
<dbReference type="InterPro" id="IPR026467">
    <property type="entry name" value="Ser/Gly_Cys_C_dom"/>
</dbReference>
<keyword evidence="1" id="KW-0472">Membrane</keyword>
<protein>
    <submittedName>
        <fullName evidence="2">TIGR04222 domain-containing membrane protein</fullName>
    </submittedName>
</protein>
<evidence type="ECO:0000313" key="3">
    <source>
        <dbReference type="Proteomes" id="UP000469430"/>
    </source>
</evidence>
<reference evidence="2 3" key="1">
    <citation type="submission" date="2019-12" db="EMBL/GenBank/DDBJ databases">
        <title>Genomic-based taxomic classification of the family Erythrobacteraceae.</title>
        <authorList>
            <person name="Xu L."/>
        </authorList>
    </citation>
    <scope>NUCLEOTIDE SEQUENCE [LARGE SCALE GENOMIC DNA]</scope>
    <source>
        <strain evidence="2 3">S36</strain>
    </source>
</reference>
<evidence type="ECO:0000313" key="2">
    <source>
        <dbReference type="EMBL" id="MXO99040.1"/>
    </source>
</evidence>
<dbReference type="NCBIfam" id="TIGR04222">
    <property type="entry name" value="near_uncomplex"/>
    <property type="match status" value="1"/>
</dbReference>
<comment type="caution">
    <text evidence="2">The sequence shown here is derived from an EMBL/GenBank/DDBJ whole genome shotgun (WGS) entry which is preliminary data.</text>
</comment>
<accession>A0A6I4TV03</accession>
<dbReference type="RefSeq" id="WP_161390620.1">
    <property type="nucleotide sequence ID" value="NZ_JBHSCP010000001.1"/>
</dbReference>
<dbReference type="AlphaFoldDB" id="A0A6I4TV03"/>
<proteinExistence type="predicted"/>
<evidence type="ECO:0000256" key="1">
    <source>
        <dbReference type="SAM" id="Phobius"/>
    </source>
</evidence>
<feature type="transmembrane region" description="Helical" evidence="1">
    <location>
        <begin position="175"/>
        <end position="193"/>
    </location>
</feature>